<protein>
    <submittedName>
        <fullName evidence="3">Clavaminate synthase-like protein</fullName>
    </submittedName>
</protein>
<dbReference type="GO" id="GO:0046872">
    <property type="term" value="F:metal ion binding"/>
    <property type="evidence" value="ECO:0007669"/>
    <property type="project" value="UniProtKB-KW"/>
</dbReference>
<dbReference type="GO" id="GO:0044283">
    <property type="term" value="P:small molecule biosynthetic process"/>
    <property type="evidence" value="ECO:0007669"/>
    <property type="project" value="UniProtKB-ARBA"/>
</dbReference>
<reference evidence="3 4" key="1">
    <citation type="journal article" date="2011" name="Proc. Natl. Acad. Sci. U.S.A.">
        <title>Comparative genomics of xylose-fermenting fungi for enhanced biofuel production.</title>
        <authorList>
            <person name="Wohlbach D.J."/>
            <person name="Kuo A."/>
            <person name="Sato T.K."/>
            <person name="Potts K.M."/>
            <person name="Salamov A.A."/>
            <person name="LaButti K.M."/>
            <person name="Sun H."/>
            <person name="Clum A."/>
            <person name="Pangilinan J.L."/>
            <person name="Lindquist E.A."/>
            <person name="Lucas S."/>
            <person name="Lapidus A."/>
            <person name="Jin M."/>
            <person name="Gunawan C."/>
            <person name="Balan V."/>
            <person name="Dale B.E."/>
            <person name="Jeffries T.W."/>
            <person name="Zinkel R."/>
            <person name="Barry K.W."/>
            <person name="Grigoriev I.V."/>
            <person name="Gasch A.P."/>
        </authorList>
    </citation>
    <scope>NUCLEOTIDE SEQUENCE [LARGE SCALE GENOMIC DNA]</scope>
    <source>
        <strain evidence="4">ATCC 10573 / BCRC 21748 / CBS 615 / JCM 9827 / NBRC 10315 / NRRL Y-1498 / VKM Y-70</strain>
    </source>
</reference>
<name>G3BA23_CANTC</name>
<evidence type="ECO:0000256" key="1">
    <source>
        <dbReference type="RuleBase" id="RU003682"/>
    </source>
</evidence>
<dbReference type="InterPro" id="IPR027443">
    <property type="entry name" value="IPNS-like_sf"/>
</dbReference>
<gene>
    <name evidence="3" type="ORF">CANTEDRAFT_94878</name>
</gene>
<dbReference type="Proteomes" id="UP000000707">
    <property type="component" value="Unassembled WGS sequence"/>
</dbReference>
<dbReference type="AlphaFoldDB" id="G3BA23"/>
<dbReference type="STRING" id="590646.G3BA23"/>
<keyword evidence="1" id="KW-0479">Metal-binding</keyword>
<dbReference type="Pfam" id="PF14226">
    <property type="entry name" value="DIOX_N"/>
    <property type="match status" value="1"/>
</dbReference>
<organism evidence="4">
    <name type="scientific">Candida tenuis (strain ATCC 10573 / BCRC 21748 / CBS 615 / JCM 9827 / NBRC 10315 / NRRL Y-1498 / VKM Y-70)</name>
    <name type="common">Yeast</name>
    <name type="synonym">Yamadazyma tenuis</name>
    <dbReference type="NCBI Taxonomy" id="590646"/>
    <lineage>
        <taxon>Eukaryota</taxon>
        <taxon>Fungi</taxon>
        <taxon>Dikarya</taxon>
        <taxon>Ascomycota</taxon>
        <taxon>Saccharomycotina</taxon>
        <taxon>Pichiomycetes</taxon>
        <taxon>Debaryomycetaceae</taxon>
        <taxon>Yamadazyma</taxon>
    </lineage>
</organism>
<keyword evidence="1" id="KW-0408">Iron</keyword>
<sequence length="324" mass="37067">MTSIVPKISLRDFDNRREEIKQQLYEAATNVGFFVLKDQESPSIQDIEKAFAHSADFFAKPDDVKNKRPFVKLENCGYEFQAQVRPSTGTPDLKESLQLQYHKKDEYWPDTDDMGEDWATFIQQFMQKNQELSMKVLSCLAESLGFESDFFTTAHQIEKTTAQSTLRLLHYPDITGQHIAPNSWRAGAHTDFDVMTVLYQRTGDLGLEVCPGREAHTSFASGDTWYPVEAQTGEIVINIGDMLMSWSDDTLKSNFHRVRTPMVGENQKSRYSIAWFNQANKDVVIQGPNKKYEALTAKEYITNAMKRNFAKLSEKQEQLAVKSS</sequence>
<dbReference type="EMBL" id="GL996527">
    <property type="protein sequence ID" value="EGV61993.1"/>
    <property type="molecule type" value="Genomic_DNA"/>
</dbReference>
<dbReference type="eggNOG" id="KOG0143">
    <property type="taxonomic scope" value="Eukaryota"/>
</dbReference>
<dbReference type="GeneID" id="18250448"/>
<dbReference type="KEGG" id="cten:18250448"/>
<dbReference type="InterPro" id="IPR026992">
    <property type="entry name" value="DIOX_N"/>
</dbReference>
<dbReference type="Gene3D" id="2.60.120.330">
    <property type="entry name" value="B-lactam Antibiotic, Isopenicillin N Synthase, Chain"/>
    <property type="match status" value="1"/>
</dbReference>
<dbReference type="InterPro" id="IPR044861">
    <property type="entry name" value="IPNS-like_FE2OG_OXY"/>
</dbReference>
<dbReference type="PANTHER" id="PTHR47990">
    <property type="entry name" value="2-OXOGLUTARATE (2OG) AND FE(II)-DEPENDENT OXYGENASE SUPERFAMILY PROTEIN-RELATED"/>
    <property type="match status" value="1"/>
</dbReference>
<dbReference type="InterPro" id="IPR050231">
    <property type="entry name" value="Iron_ascorbate_oxido_reductase"/>
</dbReference>
<proteinExistence type="inferred from homology"/>
<dbReference type="GO" id="GO:0016491">
    <property type="term" value="F:oxidoreductase activity"/>
    <property type="evidence" value="ECO:0007669"/>
    <property type="project" value="UniProtKB-KW"/>
</dbReference>
<feature type="domain" description="Fe2OG dioxygenase" evidence="2">
    <location>
        <begin position="161"/>
        <end position="279"/>
    </location>
</feature>
<dbReference type="OrthoDB" id="288590at2759"/>
<evidence type="ECO:0000313" key="3">
    <source>
        <dbReference type="EMBL" id="EGV61993.1"/>
    </source>
</evidence>
<keyword evidence="4" id="KW-1185">Reference proteome</keyword>
<dbReference type="SUPFAM" id="SSF51197">
    <property type="entry name" value="Clavaminate synthase-like"/>
    <property type="match status" value="1"/>
</dbReference>
<comment type="similarity">
    <text evidence="1">Belongs to the iron/ascorbate-dependent oxidoreductase family.</text>
</comment>
<dbReference type="PROSITE" id="PS51471">
    <property type="entry name" value="FE2OG_OXY"/>
    <property type="match status" value="1"/>
</dbReference>
<accession>G3BA23</accession>
<dbReference type="HOGENOM" id="CLU_010119_6_2_1"/>
<evidence type="ECO:0000259" key="2">
    <source>
        <dbReference type="PROSITE" id="PS51471"/>
    </source>
</evidence>
<dbReference type="InterPro" id="IPR005123">
    <property type="entry name" value="Oxoglu/Fe-dep_dioxygenase_dom"/>
</dbReference>
<evidence type="ECO:0000313" key="4">
    <source>
        <dbReference type="Proteomes" id="UP000000707"/>
    </source>
</evidence>
<dbReference type="Pfam" id="PF03171">
    <property type="entry name" value="2OG-FeII_Oxy"/>
    <property type="match status" value="1"/>
</dbReference>
<keyword evidence="1" id="KW-0560">Oxidoreductase</keyword>